<reference evidence="2 3" key="1">
    <citation type="submission" date="2020-07" db="EMBL/GenBank/DDBJ databases">
        <title>Comparative genomics of pyrophilous fungi reveals a link between fire events and developmental genes.</title>
        <authorList>
            <consortium name="DOE Joint Genome Institute"/>
            <person name="Steindorff A.S."/>
            <person name="Carver A."/>
            <person name="Calhoun S."/>
            <person name="Stillman K."/>
            <person name="Liu H."/>
            <person name="Lipzen A."/>
            <person name="Pangilinan J."/>
            <person name="Labutti K."/>
            <person name="Bruns T.D."/>
            <person name="Grigoriev I.V."/>
        </authorList>
    </citation>
    <scope>NUCLEOTIDE SEQUENCE [LARGE SCALE GENOMIC DNA]</scope>
    <source>
        <strain evidence="2 3">CBS 144469</strain>
    </source>
</reference>
<keyword evidence="3" id="KW-1185">Reference proteome</keyword>
<comment type="caution">
    <text evidence="2">The sequence shown here is derived from an EMBL/GenBank/DDBJ whole genome shotgun (WGS) entry which is preliminary data.</text>
</comment>
<accession>A0A8H6MDV3</accession>
<sequence length="137" mass="14835">MRGRYEVKWALKLLCRHGLPGAIPAIWGALFAVSHGFEQRCTDSPARIRPAQMGKGKLDTTDAPAKGKRAKLRREPAPELLEAVQNKDEAAPKIVGTTLPGGTSLRARVARAQVQPVLGWTSNGPYSGSTIPWTRVV</sequence>
<evidence type="ECO:0000313" key="3">
    <source>
        <dbReference type="Proteomes" id="UP000521943"/>
    </source>
</evidence>
<evidence type="ECO:0000256" key="1">
    <source>
        <dbReference type="SAM" id="MobiDB-lite"/>
    </source>
</evidence>
<name>A0A8H6MDV3_9AGAR</name>
<dbReference type="AlphaFoldDB" id="A0A8H6MDV3"/>
<protein>
    <submittedName>
        <fullName evidence="2">Uncharacterized protein</fullName>
    </submittedName>
</protein>
<organism evidence="2 3">
    <name type="scientific">Ephemerocybe angulata</name>
    <dbReference type="NCBI Taxonomy" id="980116"/>
    <lineage>
        <taxon>Eukaryota</taxon>
        <taxon>Fungi</taxon>
        <taxon>Dikarya</taxon>
        <taxon>Basidiomycota</taxon>
        <taxon>Agaricomycotina</taxon>
        <taxon>Agaricomycetes</taxon>
        <taxon>Agaricomycetidae</taxon>
        <taxon>Agaricales</taxon>
        <taxon>Agaricineae</taxon>
        <taxon>Psathyrellaceae</taxon>
        <taxon>Ephemerocybe</taxon>
    </lineage>
</organism>
<feature type="region of interest" description="Disordered" evidence="1">
    <location>
        <begin position="45"/>
        <end position="76"/>
    </location>
</feature>
<evidence type="ECO:0000313" key="2">
    <source>
        <dbReference type="EMBL" id="KAF6765693.1"/>
    </source>
</evidence>
<dbReference type="EMBL" id="JACGCI010000002">
    <property type="protein sequence ID" value="KAF6765693.1"/>
    <property type="molecule type" value="Genomic_DNA"/>
</dbReference>
<dbReference type="Proteomes" id="UP000521943">
    <property type="component" value="Unassembled WGS sequence"/>
</dbReference>
<proteinExistence type="predicted"/>
<gene>
    <name evidence="2" type="ORF">DFP72DRAFT_839511</name>
</gene>